<dbReference type="PANTHER" id="PTHR34298">
    <property type="entry name" value="SEGREGATION AND CONDENSATION PROTEIN B"/>
    <property type="match status" value="1"/>
</dbReference>
<protein>
    <recommendedName>
        <fullName evidence="7">SMC-Scp complex subunit ScpB</fullName>
    </recommendedName>
</protein>
<dbReference type="Pfam" id="PF04079">
    <property type="entry name" value="SMC_ScpB"/>
    <property type="match status" value="1"/>
</dbReference>
<evidence type="ECO:0000313" key="6">
    <source>
        <dbReference type="Proteomes" id="UP000178168"/>
    </source>
</evidence>
<evidence type="ECO:0000256" key="2">
    <source>
        <dbReference type="ARBA" id="ARBA00022618"/>
    </source>
</evidence>
<reference evidence="5 6" key="1">
    <citation type="journal article" date="2016" name="Nat. Commun.">
        <title>Thousands of microbial genomes shed light on interconnected biogeochemical processes in an aquifer system.</title>
        <authorList>
            <person name="Anantharaman K."/>
            <person name="Brown C.T."/>
            <person name="Hug L.A."/>
            <person name="Sharon I."/>
            <person name="Castelle C.J."/>
            <person name="Probst A.J."/>
            <person name="Thomas B.C."/>
            <person name="Singh A."/>
            <person name="Wilkins M.J."/>
            <person name="Karaoz U."/>
            <person name="Brodie E.L."/>
            <person name="Williams K.H."/>
            <person name="Hubbard S.S."/>
            <person name="Banfield J.F."/>
        </authorList>
    </citation>
    <scope>NUCLEOTIDE SEQUENCE [LARGE SCALE GENOMIC DNA]</scope>
</reference>
<evidence type="ECO:0000256" key="4">
    <source>
        <dbReference type="ARBA" id="ARBA00023306"/>
    </source>
</evidence>
<dbReference type="GO" id="GO:0051301">
    <property type="term" value="P:cell division"/>
    <property type="evidence" value="ECO:0007669"/>
    <property type="project" value="UniProtKB-KW"/>
</dbReference>
<dbReference type="Gene3D" id="1.10.10.10">
    <property type="entry name" value="Winged helix-like DNA-binding domain superfamily/Winged helix DNA-binding domain"/>
    <property type="match status" value="2"/>
</dbReference>
<dbReference type="SUPFAM" id="SSF46785">
    <property type="entry name" value="Winged helix' DNA-binding domain"/>
    <property type="match status" value="2"/>
</dbReference>
<dbReference type="InterPro" id="IPR005234">
    <property type="entry name" value="ScpB_csome_segregation"/>
</dbReference>
<evidence type="ECO:0000256" key="3">
    <source>
        <dbReference type="ARBA" id="ARBA00022829"/>
    </source>
</evidence>
<dbReference type="STRING" id="1802730.A2591_03870"/>
<dbReference type="EMBL" id="MHUZ01000007">
    <property type="protein sequence ID" value="OHA86192.1"/>
    <property type="molecule type" value="Genomic_DNA"/>
</dbReference>
<accession>A0A1G2SN17</accession>
<comment type="caution">
    <text evidence="5">The sequence shown here is derived from an EMBL/GenBank/DDBJ whole genome shotgun (WGS) entry which is preliminary data.</text>
</comment>
<dbReference type="InterPro" id="IPR036390">
    <property type="entry name" value="WH_DNA-bd_sf"/>
</dbReference>
<gene>
    <name evidence="5" type="ORF">A2591_03870</name>
</gene>
<dbReference type="PANTHER" id="PTHR34298:SF2">
    <property type="entry name" value="SEGREGATION AND CONDENSATION PROTEIN B"/>
    <property type="match status" value="1"/>
</dbReference>
<keyword evidence="2" id="KW-0132">Cell division</keyword>
<sequence>MELSARVEALLFYKAEPVAIDRLVVMLGVSKEEIMAALEVLRARYDGTGLSLMQNGEEVMLATASGASELIETLIKEELSREIGKAGIETLSIVLYRGPVTRSEIDYVRGVNSNFMLRALMTRGLVERVADPAGGRVPLYRPTFELLSHLGVTRAEDLPDYEAVREELVAFEAGKEDPALGTPAPMHSDETAIDQHEEMMGADEEEFAAMEEVIAQEELPQEHHEETT</sequence>
<name>A0A1G2SN17_9BACT</name>
<proteinExistence type="predicted"/>
<evidence type="ECO:0000313" key="5">
    <source>
        <dbReference type="EMBL" id="OHA86192.1"/>
    </source>
</evidence>
<dbReference type="InterPro" id="IPR036388">
    <property type="entry name" value="WH-like_DNA-bd_sf"/>
</dbReference>
<dbReference type="AlphaFoldDB" id="A0A1G2SN17"/>
<keyword evidence="1" id="KW-0963">Cytoplasm</keyword>
<dbReference type="GO" id="GO:0051304">
    <property type="term" value="P:chromosome separation"/>
    <property type="evidence" value="ECO:0007669"/>
    <property type="project" value="InterPro"/>
</dbReference>
<keyword evidence="4" id="KW-0131">Cell cycle</keyword>
<evidence type="ECO:0008006" key="7">
    <source>
        <dbReference type="Google" id="ProtNLM"/>
    </source>
</evidence>
<organism evidence="5 6">
    <name type="scientific">Candidatus Yonathbacteria bacterium RIFOXYD1_FULL_52_36</name>
    <dbReference type="NCBI Taxonomy" id="1802730"/>
    <lineage>
        <taxon>Bacteria</taxon>
        <taxon>Candidatus Yonathiibacteriota</taxon>
    </lineage>
</organism>
<evidence type="ECO:0000256" key="1">
    <source>
        <dbReference type="ARBA" id="ARBA00022490"/>
    </source>
</evidence>
<keyword evidence="3" id="KW-0159">Chromosome partition</keyword>
<dbReference type="Proteomes" id="UP000178168">
    <property type="component" value="Unassembled WGS sequence"/>
</dbReference>